<name>A0A8J5IVP1_9STRA</name>
<dbReference type="AlphaFoldDB" id="A0A8J5IVP1"/>
<dbReference type="EMBL" id="JAENGY010000432">
    <property type="protein sequence ID" value="KAG6963109.1"/>
    <property type="molecule type" value="Genomic_DNA"/>
</dbReference>
<proteinExistence type="predicted"/>
<sequence>MAVDIAKRKVDAYLAQAKLHHQQVLDSDAEIKTLHTTIADKDAAYTTLQGVAATHFEQLQRVDSVAQLDWRSCAPACSSGGEVVRQGFMHDSHLAAAARLWFGVPGPNIADLKLNARLCRLLATRFPAAMHIQAGESRRVVLTIHPQHDRSAVPPVAAVSSAVGSVVPPEASATSSNASGLVASSVGGSTNSAHFTRRHPRTLNQLRRAPLSILTPKEKLRRYANPKSDTAARFHRRPSAPPPPQVRLSVAR</sequence>
<evidence type="ECO:0000313" key="3">
    <source>
        <dbReference type="Proteomes" id="UP000709295"/>
    </source>
</evidence>
<dbReference type="Proteomes" id="UP000709295">
    <property type="component" value="Unassembled WGS sequence"/>
</dbReference>
<reference evidence="2" key="1">
    <citation type="submission" date="2021-01" db="EMBL/GenBank/DDBJ databases">
        <title>Phytophthora aleatoria, a newly-described species from Pinus radiata is distinct from Phytophthora cactorum isolates based on comparative genomics.</title>
        <authorList>
            <person name="Mcdougal R."/>
            <person name="Panda P."/>
            <person name="Williams N."/>
            <person name="Studholme D.J."/>
        </authorList>
    </citation>
    <scope>NUCLEOTIDE SEQUENCE</scope>
    <source>
        <strain evidence="2">NZFS 4037</strain>
    </source>
</reference>
<comment type="caution">
    <text evidence="2">The sequence shown here is derived from an EMBL/GenBank/DDBJ whole genome shotgun (WGS) entry which is preliminary data.</text>
</comment>
<evidence type="ECO:0000256" key="1">
    <source>
        <dbReference type="SAM" id="MobiDB-lite"/>
    </source>
</evidence>
<keyword evidence="3" id="KW-1185">Reference proteome</keyword>
<gene>
    <name evidence="2" type="ORF">JG688_00008308</name>
</gene>
<protein>
    <submittedName>
        <fullName evidence="2">Uncharacterized protein</fullName>
    </submittedName>
</protein>
<feature type="region of interest" description="Disordered" evidence="1">
    <location>
        <begin position="185"/>
        <end position="252"/>
    </location>
</feature>
<accession>A0A8J5IVP1</accession>
<organism evidence="2 3">
    <name type="scientific">Phytophthora aleatoria</name>
    <dbReference type="NCBI Taxonomy" id="2496075"/>
    <lineage>
        <taxon>Eukaryota</taxon>
        <taxon>Sar</taxon>
        <taxon>Stramenopiles</taxon>
        <taxon>Oomycota</taxon>
        <taxon>Peronosporomycetes</taxon>
        <taxon>Peronosporales</taxon>
        <taxon>Peronosporaceae</taxon>
        <taxon>Phytophthora</taxon>
    </lineage>
</organism>
<evidence type="ECO:0000313" key="2">
    <source>
        <dbReference type="EMBL" id="KAG6963109.1"/>
    </source>
</evidence>